<dbReference type="EMBL" id="BOOH01000038">
    <property type="protein sequence ID" value="GIH78207.1"/>
    <property type="molecule type" value="Genomic_DNA"/>
</dbReference>
<evidence type="ECO:0000313" key="2">
    <source>
        <dbReference type="Proteomes" id="UP000616724"/>
    </source>
</evidence>
<protein>
    <submittedName>
        <fullName evidence="1">Uncharacterized protein</fullName>
    </submittedName>
</protein>
<gene>
    <name evidence="1" type="ORF">Plo01_46360</name>
</gene>
<dbReference type="AlphaFoldDB" id="A0A8J3RQU9"/>
<organism evidence="1 2">
    <name type="scientific">Planobispora longispora</name>
    <dbReference type="NCBI Taxonomy" id="28887"/>
    <lineage>
        <taxon>Bacteria</taxon>
        <taxon>Bacillati</taxon>
        <taxon>Actinomycetota</taxon>
        <taxon>Actinomycetes</taxon>
        <taxon>Streptosporangiales</taxon>
        <taxon>Streptosporangiaceae</taxon>
        <taxon>Planobispora</taxon>
    </lineage>
</organism>
<keyword evidence="2" id="KW-1185">Reference proteome</keyword>
<name>A0A8J3RQU9_9ACTN</name>
<reference evidence="1 2" key="1">
    <citation type="submission" date="2021-01" db="EMBL/GenBank/DDBJ databases">
        <title>Whole genome shotgun sequence of Planobispora longispora NBRC 13918.</title>
        <authorList>
            <person name="Komaki H."/>
            <person name="Tamura T."/>
        </authorList>
    </citation>
    <scope>NUCLEOTIDE SEQUENCE [LARGE SCALE GENOMIC DNA]</scope>
    <source>
        <strain evidence="1 2">NBRC 13918</strain>
    </source>
</reference>
<accession>A0A8J3RQU9</accession>
<evidence type="ECO:0000313" key="1">
    <source>
        <dbReference type="EMBL" id="GIH78207.1"/>
    </source>
</evidence>
<sequence length="81" mass="8609">MSDGYVTAPQQQALRLICERGRRLARARPAASTPGHAPAITRLAGALAWRLAAQGFITDTGGRWSATADGRRLISCFGGRT</sequence>
<proteinExistence type="predicted"/>
<dbReference type="Proteomes" id="UP000616724">
    <property type="component" value="Unassembled WGS sequence"/>
</dbReference>
<dbReference type="RefSeq" id="WP_203892738.1">
    <property type="nucleotide sequence ID" value="NZ_BOOH01000038.1"/>
</dbReference>
<comment type="caution">
    <text evidence="1">The sequence shown here is derived from an EMBL/GenBank/DDBJ whole genome shotgun (WGS) entry which is preliminary data.</text>
</comment>